<dbReference type="GO" id="GO:0051539">
    <property type="term" value="F:4 iron, 4 sulfur cluster binding"/>
    <property type="evidence" value="ECO:0007669"/>
    <property type="project" value="TreeGrafter"/>
</dbReference>
<dbReference type="Gene3D" id="3.40.50.11750">
    <property type="entry name" value="HypD, alpha/beta domain 1"/>
    <property type="match status" value="2"/>
</dbReference>
<dbReference type="GO" id="GO:0005506">
    <property type="term" value="F:iron ion binding"/>
    <property type="evidence" value="ECO:0007669"/>
    <property type="project" value="TreeGrafter"/>
</dbReference>
<keyword evidence="5" id="KW-1185">Reference proteome</keyword>
<evidence type="ECO:0000256" key="3">
    <source>
        <dbReference type="ARBA" id="ARBA00023004"/>
    </source>
</evidence>
<dbReference type="Pfam" id="PF01924">
    <property type="entry name" value="HypD"/>
    <property type="match status" value="1"/>
</dbReference>
<dbReference type="InterPro" id="IPR002780">
    <property type="entry name" value="Hyd_form_HypD"/>
</dbReference>
<protein>
    <submittedName>
        <fullName evidence="4">Hydrogenase expression/formation protein HypD</fullName>
    </submittedName>
</protein>
<name>A0A7H9CJE1_9BACT</name>
<dbReference type="NCBIfam" id="TIGR00075">
    <property type="entry name" value="hypD"/>
    <property type="match status" value="1"/>
</dbReference>
<evidence type="ECO:0000313" key="4">
    <source>
        <dbReference type="EMBL" id="QLI04859.1"/>
    </source>
</evidence>
<keyword evidence="2" id="KW-0479">Metal-binding</keyword>
<accession>A0A7H9CJE1</accession>
<dbReference type="KEGG" id="cinf:CINF_0315"/>
<evidence type="ECO:0000313" key="5">
    <source>
        <dbReference type="Proteomes" id="UP000509414"/>
    </source>
</evidence>
<dbReference type="InterPro" id="IPR042243">
    <property type="entry name" value="HypD_1"/>
</dbReference>
<keyword evidence="3" id="KW-0408">Iron</keyword>
<dbReference type="PANTHER" id="PTHR30149">
    <property type="entry name" value="HYDROGENASE PROTEIN ASSEMBLY PROTEIN HYPD"/>
    <property type="match status" value="1"/>
</dbReference>
<dbReference type="EMBL" id="CP049075">
    <property type="protein sequence ID" value="QLI04859.1"/>
    <property type="molecule type" value="Genomic_DNA"/>
</dbReference>
<organism evidence="4 5">
    <name type="scientific">Candidatus Campylobacter infans</name>
    <dbReference type="NCBI Taxonomy" id="2561898"/>
    <lineage>
        <taxon>Bacteria</taxon>
        <taxon>Pseudomonadati</taxon>
        <taxon>Campylobacterota</taxon>
        <taxon>Epsilonproteobacteria</taxon>
        <taxon>Campylobacterales</taxon>
        <taxon>Campylobacteraceae</taxon>
        <taxon>Campylobacter</taxon>
    </lineage>
</organism>
<dbReference type="RefSeq" id="WP_179975498.1">
    <property type="nucleotide sequence ID" value="NZ_CP049075.1"/>
</dbReference>
<dbReference type="PIRSF" id="PIRSF005622">
    <property type="entry name" value="Hydrgn_mat_hypD"/>
    <property type="match status" value="1"/>
</dbReference>
<comment type="similarity">
    <text evidence="1">Belongs to the HypD family.</text>
</comment>
<dbReference type="InterPro" id="IPR042244">
    <property type="entry name" value="HypD_2_sf"/>
</dbReference>
<gene>
    <name evidence="4" type="primary">hypD</name>
    <name evidence="4" type="ORF">CINF_0315</name>
</gene>
<evidence type="ECO:0000256" key="1">
    <source>
        <dbReference type="ARBA" id="ARBA00007888"/>
    </source>
</evidence>
<dbReference type="AlphaFoldDB" id="A0A7H9CJE1"/>
<dbReference type="GO" id="GO:0051604">
    <property type="term" value="P:protein maturation"/>
    <property type="evidence" value="ECO:0007669"/>
    <property type="project" value="TreeGrafter"/>
</dbReference>
<sequence length="364" mass="40814">MDLINDFRDKDKILALASLIKNESKKLEKPLNVMEICGGHTHSIMKFGLPQLCSEMINFIHGPGCPVCVLPRERIDEAIKLADDENTIFCTLADMMRVRGSYQSLMDLRAKGRDIRALYSPLDALKIALENPAKRVIFFAIGFETTTPMSAVLIKKSLEKGIKNLFFHINHVMVPQVIRVIMSDKSCKIKAFLAPSHVSVIVGSDEYSALANEFKTPFAICGFEPLDVLDSILNLIHQSLHNRHEVYNEYKRVVKQKGNELAKSIVREYFEPCDFTWRGLGVIAKSGMDLKSEFDEINAKKRFDCRVESLGENKACICAQILKGLAKPYDCKVFAKTCTPQNPLGSCMVSGEGACAAYYKYAIK</sequence>
<reference evidence="4 5" key="1">
    <citation type="submission" date="2020-02" db="EMBL/GenBank/DDBJ databases">
        <title>Complete genome sequence of the novel Campylobacter species Candidatus Campylobacter infans.</title>
        <authorList>
            <person name="Duim B."/>
            <person name="Zomer A."/>
            <person name="van der Graaf L."/>
            <person name="Wagenaar J."/>
        </authorList>
    </citation>
    <scope>NUCLEOTIDE SEQUENCE [LARGE SCALE GENOMIC DNA]</scope>
    <source>
        <strain evidence="4 5">19S00001</strain>
    </source>
</reference>
<dbReference type="Gene3D" id="6.10.20.100">
    <property type="match status" value="1"/>
</dbReference>
<dbReference type="Proteomes" id="UP000509414">
    <property type="component" value="Chromosome"/>
</dbReference>
<proteinExistence type="inferred from homology"/>
<evidence type="ECO:0000256" key="2">
    <source>
        <dbReference type="ARBA" id="ARBA00022723"/>
    </source>
</evidence>
<dbReference type="GO" id="GO:0070025">
    <property type="term" value="F:carbon monoxide binding"/>
    <property type="evidence" value="ECO:0007669"/>
    <property type="project" value="TreeGrafter"/>
</dbReference>
<dbReference type="PANTHER" id="PTHR30149:SF0">
    <property type="entry name" value="HYDROGENASE MATURATION FACTOR HYPD"/>
    <property type="match status" value="1"/>
</dbReference>